<organism evidence="5">
    <name type="scientific">Opuntia streptacantha</name>
    <name type="common">Prickly pear cactus</name>
    <name type="synonym">Opuntia cardona</name>
    <dbReference type="NCBI Taxonomy" id="393608"/>
    <lineage>
        <taxon>Eukaryota</taxon>
        <taxon>Viridiplantae</taxon>
        <taxon>Streptophyta</taxon>
        <taxon>Embryophyta</taxon>
        <taxon>Tracheophyta</taxon>
        <taxon>Spermatophyta</taxon>
        <taxon>Magnoliopsida</taxon>
        <taxon>eudicotyledons</taxon>
        <taxon>Gunneridae</taxon>
        <taxon>Pentapetalae</taxon>
        <taxon>Caryophyllales</taxon>
        <taxon>Cactineae</taxon>
        <taxon>Cactaceae</taxon>
        <taxon>Opuntioideae</taxon>
        <taxon>Opuntia</taxon>
    </lineage>
</organism>
<evidence type="ECO:0000256" key="2">
    <source>
        <dbReference type="SAM" id="Phobius"/>
    </source>
</evidence>
<sequence>MFMGCFPTYTRILLTLLLCFFSTCFYSQAAPYALRISCGASKDVRTRPTNTLWRKDFAYTGGVSANASSDRRSRITPPLSTIRVFPLSEGPQNCYIINQVPAGHYAVRIFFGLVADPNFNSEPLFDVSIDGTLVDSLTAGWSAHDDERVFTEVLVFLSDDGASLCFHSTGHGDPAIISIEILQVNDKAYNFGPLSGQGFILKTVRRVSCGEGRPMFDEDYGGGAWGGDRFWNSLTAFDQSSERAIFSEKPIQRTSLAPNFYPQTLYQRALVSTNTHPELTYTMEVDPNSNYSVWLHFSEIDPSITKAGQRVFDILINGDVAFKDVDIISLNGGLKVALVLNTTVAVDGRSLTVSLLPVTGNHAIINAIEVFKIIAAEAKTLYTEVNALQSLKKALQLPRRLGWNGDPCVPQQHPWTGAACQFDNAKKRWCIDGLGLDNQGLHGFLPDDISKLTHLQSINLSGNNIYGNIPSTLGTITSLEVLDLSYNLLDGSIPENIGQLKSLQTLNINSNKLSGRVPAPLGERLLHRASFNFTDNAGLCGIPGLPTCGPHLSAGAKVGIVVAALLGLLFLAGFPIIWWKRRQNILRAQRIAARRAPYAKKRTHFSHEVQMTLHHTSRTASENGPILLS</sequence>
<dbReference type="Gene3D" id="2.60.120.430">
    <property type="entry name" value="Galactose-binding lectin"/>
    <property type="match status" value="1"/>
</dbReference>
<evidence type="ECO:0000259" key="4">
    <source>
        <dbReference type="Pfam" id="PF12819"/>
    </source>
</evidence>
<dbReference type="InterPro" id="IPR001611">
    <property type="entry name" value="Leu-rich_rpt"/>
</dbReference>
<reference evidence="5" key="2">
    <citation type="submission" date="2020-07" db="EMBL/GenBank/DDBJ databases">
        <authorList>
            <person name="Vera ALvarez R."/>
            <person name="Arias-Moreno D.M."/>
            <person name="Jimenez-Jacinto V."/>
            <person name="Jimenez-Bremont J.F."/>
            <person name="Swaminathan K."/>
            <person name="Moose S.P."/>
            <person name="Guerrero-Gonzalez M.L."/>
            <person name="Marino-Ramirez L."/>
            <person name="Landsman D."/>
            <person name="Rodriguez-Kessler M."/>
            <person name="Delgado-Sanchez P."/>
        </authorList>
    </citation>
    <scope>NUCLEOTIDE SEQUENCE</scope>
    <source>
        <tissue evidence="5">Cladode</tissue>
    </source>
</reference>
<dbReference type="PANTHER" id="PTHR45631">
    <property type="entry name" value="OS07G0107800 PROTEIN-RELATED"/>
    <property type="match status" value="1"/>
</dbReference>
<dbReference type="AlphaFoldDB" id="A0A7C9DPM0"/>
<evidence type="ECO:0000313" key="5">
    <source>
        <dbReference type="EMBL" id="MBA4648301.1"/>
    </source>
</evidence>
<dbReference type="Pfam" id="PF13855">
    <property type="entry name" value="LRR_8"/>
    <property type="match status" value="1"/>
</dbReference>
<dbReference type="EMBL" id="GISG01155135">
    <property type="protein sequence ID" value="MBA4648301.1"/>
    <property type="molecule type" value="Transcribed_RNA"/>
</dbReference>
<feature type="signal peptide" evidence="3">
    <location>
        <begin position="1"/>
        <end position="29"/>
    </location>
</feature>
<proteinExistence type="predicted"/>
<dbReference type="InterPro" id="IPR032675">
    <property type="entry name" value="LRR_dom_sf"/>
</dbReference>
<evidence type="ECO:0000256" key="1">
    <source>
        <dbReference type="ARBA" id="ARBA00004167"/>
    </source>
</evidence>
<keyword evidence="2" id="KW-0472">Membrane</keyword>
<protein>
    <recommendedName>
        <fullName evidence="4">Malectin-like domain-containing protein</fullName>
    </recommendedName>
</protein>
<dbReference type="Gene3D" id="3.80.10.10">
    <property type="entry name" value="Ribonuclease Inhibitor"/>
    <property type="match status" value="1"/>
</dbReference>
<evidence type="ECO:0000256" key="3">
    <source>
        <dbReference type="SAM" id="SignalP"/>
    </source>
</evidence>
<feature type="domain" description="Malectin-like" evidence="4">
    <location>
        <begin position="36"/>
        <end position="373"/>
    </location>
</feature>
<dbReference type="InterPro" id="IPR024788">
    <property type="entry name" value="Malectin-like_Carb-bd_dom"/>
</dbReference>
<accession>A0A7C9DPM0</accession>
<dbReference type="FunFam" id="3.80.10.10:FF:000135">
    <property type="entry name" value="Putative LRR receptor-like serine/threonine-protein kinase"/>
    <property type="match status" value="1"/>
</dbReference>
<dbReference type="SUPFAM" id="SSF52058">
    <property type="entry name" value="L domain-like"/>
    <property type="match status" value="1"/>
</dbReference>
<feature type="transmembrane region" description="Helical" evidence="2">
    <location>
        <begin position="558"/>
        <end position="579"/>
    </location>
</feature>
<name>A0A7C9DPM0_OPUST</name>
<keyword evidence="3" id="KW-0732">Signal</keyword>
<reference evidence="5" key="1">
    <citation type="journal article" date="2013" name="J. Plant Res.">
        <title>Effect of fungi and light on seed germination of three Opuntia species from semiarid lands of central Mexico.</title>
        <authorList>
            <person name="Delgado-Sanchez P."/>
            <person name="Jimenez-Bremont J.F."/>
            <person name="Guerrero-Gonzalez Mde L."/>
            <person name="Flores J."/>
        </authorList>
    </citation>
    <scope>NUCLEOTIDE SEQUENCE</scope>
    <source>
        <tissue evidence="5">Cladode</tissue>
    </source>
</reference>
<keyword evidence="2" id="KW-0812">Transmembrane</keyword>
<dbReference type="GO" id="GO:0016020">
    <property type="term" value="C:membrane"/>
    <property type="evidence" value="ECO:0007669"/>
    <property type="project" value="UniProtKB-SubCell"/>
</dbReference>
<dbReference type="Pfam" id="PF12819">
    <property type="entry name" value="Malectin_like"/>
    <property type="match status" value="1"/>
</dbReference>
<keyword evidence="2" id="KW-1133">Transmembrane helix</keyword>
<comment type="subcellular location">
    <subcellularLocation>
        <location evidence="1">Membrane</location>
        <topology evidence="1">Single-pass membrane protein</topology>
    </subcellularLocation>
</comment>
<feature type="chain" id="PRO_5028153044" description="Malectin-like domain-containing protein" evidence="3">
    <location>
        <begin position="30"/>
        <end position="629"/>
    </location>
</feature>
<dbReference type="PANTHER" id="PTHR45631:SF181">
    <property type="entry name" value="RECEPTOR-LIKE PROTEIN 4"/>
    <property type="match status" value="1"/>
</dbReference>